<dbReference type="InterPro" id="IPR023365">
    <property type="entry name" value="Sortase_dom-sf"/>
</dbReference>
<dbReference type="CDD" id="cd05826">
    <property type="entry name" value="Sortase_B"/>
    <property type="match status" value="1"/>
</dbReference>
<reference evidence="2" key="3">
    <citation type="journal article" date="2023" name="Microbiol. Resour. Announc.">
        <title>Draft Genome Sequence of Granulicatella sp. Strain S8, Isolated from a Marine Fish, Seriola quinqueradiata.</title>
        <authorList>
            <person name="Lee M."/>
            <person name="Farooq A."/>
            <person name="Jeong J.B."/>
            <person name="Jung M.Y."/>
        </authorList>
    </citation>
    <scope>NUCLEOTIDE SEQUENCE</scope>
    <source>
        <strain evidence="2">S8</strain>
    </source>
</reference>
<sequence>MKKVKNILGFLLLICILLGLFYISTQLEETAMESVSGKQEELSRQTNKHSDVYAWLTVEGTRIDYPIIQHLSDDSYYLSHDIDGQPTKYGAIFTERINNQSFDDPVTIVYGHAMRDDAMFGSLKNFSEQETFDTFRTIQVTTKEGQYTYDIFAAYTYTDEHLFYTYHLDKQGKLVQYISNVEQISQEYGGYYRKIDFISGKDKLLILSTCDLQLDGSRFVVHAIRRGG</sequence>
<organism evidence="2 3">
    <name type="scientific">Granulicatella seriolae</name>
    <dbReference type="NCBI Taxonomy" id="2967226"/>
    <lineage>
        <taxon>Bacteria</taxon>
        <taxon>Bacillati</taxon>
        <taxon>Bacillota</taxon>
        <taxon>Bacilli</taxon>
        <taxon>Lactobacillales</taxon>
        <taxon>Carnobacteriaceae</taxon>
        <taxon>Granulicatella</taxon>
    </lineage>
</organism>
<dbReference type="Gene3D" id="2.40.260.10">
    <property type="entry name" value="Sortase"/>
    <property type="match status" value="1"/>
</dbReference>
<name>A0ABT1WM20_9LACT</name>
<evidence type="ECO:0000313" key="3">
    <source>
        <dbReference type="Proteomes" id="UP001059480"/>
    </source>
</evidence>
<dbReference type="Proteomes" id="UP001059480">
    <property type="component" value="Unassembled WGS sequence"/>
</dbReference>
<gene>
    <name evidence="2" type="ORF">NPA36_03325</name>
</gene>
<dbReference type="SUPFAM" id="SSF63817">
    <property type="entry name" value="Sortase"/>
    <property type="match status" value="1"/>
</dbReference>
<comment type="caution">
    <text evidence="2">The sequence shown here is derived from an EMBL/GenBank/DDBJ whole genome shotgun (WGS) entry which is preliminary data.</text>
</comment>
<dbReference type="InterPro" id="IPR009835">
    <property type="entry name" value="SrtB"/>
</dbReference>
<evidence type="ECO:0000256" key="1">
    <source>
        <dbReference type="ARBA" id="ARBA00022801"/>
    </source>
</evidence>
<evidence type="ECO:0000313" key="2">
    <source>
        <dbReference type="EMBL" id="MCQ9209572.1"/>
    </source>
</evidence>
<keyword evidence="1" id="KW-0378">Hydrolase</keyword>
<proteinExistence type="predicted"/>
<accession>A0ABT1WM20</accession>
<dbReference type="Pfam" id="PF04203">
    <property type="entry name" value="Sortase"/>
    <property type="match status" value="1"/>
</dbReference>
<protein>
    <submittedName>
        <fullName evidence="2">Class B sortase</fullName>
    </submittedName>
</protein>
<dbReference type="RefSeq" id="WP_256944684.1">
    <property type="nucleotide sequence ID" value="NZ_JANHNZ010000002.1"/>
</dbReference>
<keyword evidence="3" id="KW-1185">Reference proteome</keyword>
<dbReference type="EMBL" id="JANHNZ010000002">
    <property type="protein sequence ID" value="MCQ9209572.1"/>
    <property type="molecule type" value="Genomic_DNA"/>
</dbReference>
<reference evidence="2" key="1">
    <citation type="submission" date="2022-07" db="EMBL/GenBank/DDBJ databases">
        <authorList>
            <person name="Jung M.-Y."/>
            <person name="Lee M."/>
        </authorList>
    </citation>
    <scope>NUCLEOTIDE SEQUENCE</scope>
    <source>
        <strain evidence="2">S8</strain>
    </source>
</reference>
<reference evidence="2" key="2">
    <citation type="journal article" date="2023" name="Curr. Microbiol.">
        <title>Granulicatella seriolae sp. nov., a Novel Facultative Anaerobe Isolated from Yellowtail Marine Fish.</title>
        <authorList>
            <person name="Lee M."/>
            <person name="Choi Y.J."/>
            <person name="Farooq A."/>
            <person name="Jeong J.B."/>
            <person name="Jung M.Y."/>
        </authorList>
    </citation>
    <scope>NUCLEOTIDE SEQUENCE</scope>
    <source>
        <strain evidence="2">S8</strain>
    </source>
</reference>
<dbReference type="InterPro" id="IPR005754">
    <property type="entry name" value="Sortase"/>
</dbReference>